<proteinExistence type="predicted"/>
<comment type="caution">
    <text evidence="1">The sequence shown here is derived from an EMBL/GenBank/DDBJ whole genome shotgun (WGS) entry which is preliminary data.</text>
</comment>
<sequence>MILKIGCKYTNNIRVNEKKSTRMLFHSTKLYNVCNVVPTARHSNATVLLSSGIPIDHMPRSGPAR</sequence>
<protein>
    <submittedName>
        <fullName evidence="1">Uncharacterized protein</fullName>
    </submittedName>
</protein>
<name>G6AW26_9BACT</name>
<dbReference type="AlphaFoldDB" id="G6AW26"/>
<dbReference type="EMBL" id="AFZZ01000075">
    <property type="protein sequence ID" value="EHJ41392.1"/>
    <property type="molecule type" value="Genomic_DNA"/>
</dbReference>
<evidence type="ECO:0000313" key="2">
    <source>
        <dbReference type="Proteomes" id="UP000004407"/>
    </source>
</evidence>
<gene>
    <name evidence="1" type="ORF">HMPREF0673_00822</name>
</gene>
<dbReference type="Proteomes" id="UP000004407">
    <property type="component" value="Unassembled WGS sequence"/>
</dbReference>
<accession>G6AW26</accession>
<evidence type="ECO:0000313" key="1">
    <source>
        <dbReference type="EMBL" id="EHJ41392.1"/>
    </source>
</evidence>
<reference evidence="1 2" key="1">
    <citation type="submission" date="2011-08" db="EMBL/GenBank/DDBJ databases">
        <authorList>
            <person name="Weinstock G."/>
            <person name="Sodergren E."/>
            <person name="Clifton S."/>
            <person name="Fulton L."/>
            <person name="Fulton B."/>
            <person name="Courtney L."/>
            <person name="Fronick C."/>
            <person name="Harrison M."/>
            <person name="Strong C."/>
            <person name="Farmer C."/>
            <person name="Delahaunty K."/>
            <person name="Markovic C."/>
            <person name="Hall O."/>
            <person name="Minx P."/>
            <person name="Tomlinson C."/>
            <person name="Mitreva M."/>
            <person name="Hou S."/>
            <person name="Chen J."/>
            <person name="Wollam A."/>
            <person name="Pepin K.H."/>
            <person name="Johnson M."/>
            <person name="Bhonagiri V."/>
            <person name="Zhang X."/>
            <person name="Suruliraj S."/>
            <person name="Warren W."/>
            <person name="Chinwalla A."/>
            <person name="Mardis E.R."/>
            <person name="Wilson R.K."/>
        </authorList>
    </citation>
    <scope>NUCLEOTIDE SEQUENCE [LARGE SCALE GENOMIC DNA]</scope>
    <source>
        <strain evidence="1 2">DSM 18206</strain>
    </source>
</reference>
<organism evidence="1 2">
    <name type="scientific">Leyella stercorea DSM 18206</name>
    <dbReference type="NCBI Taxonomy" id="1002367"/>
    <lineage>
        <taxon>Bacteria</taxon>
        <taxon>Pseudomonadati</taxon>
        <taxon>Bacteroidota</taxon>
        <taxon>Bacteroidia</taxon>
        <taxon>Bacteroidales</taxon>
        <taxon>Prevotellaceae</taxon>
        <taxon>Leyella</taxon>
    </lineage>
</organism>
<dbReference type="HOGENOM" id="CLU_2846198_0_0_10"/>